<evidence type="ECO:0000256" key="1">
    <source>
        <dbReference type="SAM" id="MobiDB-lite"/>
    </source>
</evidence>
<proteinExistence type="predicted"/>
<protein>
    <recommendedName>
        <fullName evidence="4">TerB-C domain-containing protein</fullName>
    </recommendedName>
</protein>
<evidence type="ECO:0000313" key="2">
    <source>
        <dbReference type="EMBL" id="MBU3826205.1"/>
    </source>
</evidence>
<accession>A0A9E2NRS4</accession>
<reference evidence="2" key="2">
    <citation type="submission" date="2021-04" db="EMBL/GenBank/DDBJ databases">
        <authorList>
            <person name="Gilroy R."/>
        </authorList>
    </citation>
    <scope>NUCLEOTIDE SEQUENCE</scope>
    <source>
        <strain evidence="2">687</strain>
    </source>
</reference>
<reference evidence="2" key="1">
    <citation type="journal article" date="2021" name="PeerJ">
        <title>Extensive microbial diversity within the chicken gut microbiome revealed by metagenomics and culture.</title>
        <authorList>
            <person name="Gilroy R."/>
            <person name="Ravi A."/>
            <person name="Getino M."/>
            <person name="Pursley I."/>
            <person name="Horton D.L."/>
            <person name="Alikhan N.F."/>
            <person name="Baker D."/>
            <person name="Gharbi K."/>
            <person name="Hall N."/>
            <person name="Watson M."/>
            <person name="Adriaenssens E.M."/>
            <person name="Foster-Nyarko E."/>
            <person name="Jarju S."/>
            <person name="Secka A."/>
            <person name="Antonio M."/>
            <person name="Oren A."/>
            <person name="Chaudhuri R.R."/>
            <person name="La Ragione R."/>
            <person name="Hildebrand F."/>
            <person name="Pallen M.J."/>
        </authorList>
    </citation>
    <scope>NUCLEOTIDE SEQUENCE</scope>
    <source>
        <strain evidence="2">687</strain>
    </source>
</reference>
<feature type="region of interest" description="Disordered" evidence="1">
    <location>
        <begin position="985"/>
        <end position="1005"/>
    </location>
</feature>
<dbReference type="EMBL" id="JAHLFG010000021">
    <property type="protein sequence ID" value="MBU3826205.1"/>
    <property type="molecule type" value="Genomic_DNA"/>
</dbReference>
<dbReference type="Proteomes" id="UP000824150">
    <property type="component" value="Unassembled WGS sequence"/>
</dbReference>
<dbReference type="AlphaFoldDB" id="A0A9E2NRS4"/>
<gene>
    <name evidence="2" type="ORF">IAA31_01750</name>
</gene>
<evidence type="ECO:0000313" key="3">
    <source>
        <dbReference type="Proteomes" id="UP000824150"/>
    </source>
</evidence>
<organism evidence="2 3">
    <name type="scientific">Candidatus Anaerobiospirillum merdipullorum</name>
    <dbReference type="NCBI Taxonomy" id="2838450"/>
    <lineage>
        <taxon>Bacteria</taxon>
        <taxon>Pseudomonadati</taxon>
        <taxon>Pseudomonadota</taxon>
        <taxon>Gammaproteobacteria</taxon>
        <taxon>Aeromonadales</taxon>
        <taxon>Succinivibrionaceae</taxon>
        <taxon>Anaerobiospirillum</taxon>
    </lineage>
</organism>
<sequence>MAAEPVYPLHSAAFYLAHLQELPVSYIRAMVRLKANIASFRLLRVTLRDLCARLFLSESTLSELEFFEKSSDLYVQCNQLCEHFGLKIAPFMLPVALQREQTLVLTAKPNLNNDEDISYVQSVLKSGRKVNNRDIPFISRMQLKLSNYNILLRVIEGLGALTTTRLETSQLEYLTMVINSLTMPLEGRAYLKACLTYFNENNCYLIDYKQQEYALKPLKDAKQRLEICKYLAAIAARSSYAQSFNPHYALSDECTQIYRKITHQSKKPAPKPSAKALEFTVTQQIEMMQTLASEQTTRITKLKASDQKILLEALNDSLERSETLEQSFRQKLTAHLAKEPQVLALAPPYSALTLTLPKSVNLAGGSNTLVLCTQSTAVKELYPCFAYVNARDHSALKFDPVLTLKFYEEKALTHSAKLGPGAARLGAQLILHRLLLHPLFSGHTSEHSTIFMRLCLNDLYGNLQMDRQVYTIAAIYYVLYRQLLPQDLKADLPPLVCKGIEQQRALLTVYAWRLLQQHQLKLKNLQPLELKIVTLYILDSLCIDARHNILELLELDQASVSTQLLPWCCQNLLHIEEQLDDTLFMCFDSISALKQQSIDKKSGFFKIAEQELRLTTWEGANQFEHLIPDAIVQHLSKPVILKCLPQLREFISKLNDKLELENYFHYNKDRLPAAFLSLLRSTDEYCLQLRHYILPSQRNMLSCYGFRMLFSLQYLNRALHSEELIFNYIIHKARLISIPNRPLLYSAQLGTSCSIYFLPDDFVKPLNTLPLGNRLLSGEYALYLFNYCTNFPGAVAQAAQMLEHLVEPTGLEEEEFCHRYFDLQVNFLAKNSSGVLSSILAWLGPLQDSIKQRGYELLLHLLQHCPVQHSYTRTRFKRLEQLAAALHISRLQLHLIEQIQEEILAKAKRKQELKQQKPTAAALRSRIGKLSSASKVSSTLSVAPATAPVKPAVSRFDHLDKALISSKLQESSEILSVIGQLRAENGDNEMPPTLPAASATPAESVASAINASNENPPNSLPPLSSEARDLIHSVSVHAQEVIDLGEFTGMCLSAHFMSCDVAVEMLNDYAYEHFDEPLFDVAPEENAVYLNLEILGQLPTA</sequence>
<comment type="caution">
    <text evidence="2">The sequence shown here is derived from an EMBL/GenBank/DDBJ whole genome shotgun (WGS) entry which is preliminary data.</text>
</comment>
<evidence type="ECO:0008006" key="4">
    <source>
        <dbReference type="Google" id="ProtNLM"/>
    </source>
</evidence>
<name>A0A9E2NRS4_9GAMM</name>